<keyword evidence="4" id="KW-1185">Reference proteome</keyword>
<evidence type="ECO:0000313" key="4">
    <source>
        <dbReference type="Proteomes" id="UP000325286"/>
    </source>
</evidence>
<feature type="region of interest" description="Disordered" evidence="1">
    <location>
        <begin position="31"/>
        <end position="50"/>
    </location>
</feature>
<reference evidence="3 4" key="1">
    <citation type="submission" date="2019-08" db="EMBL/GenBank/DDBJ databases">
        <title>Deep-cultivation of Planctomycetes and their phenomic and genomic characterization uncovers novel biology.</title>
        <authorList>
            <person name="Wiegand S."/>
            <person name="Jogler M."/>
            <person name="Boedeker C."/>
            <person name="Pinto D."/>
            <person name="Vollmers J."/>
            <person name="Rivas-Marin E."/>
            <person name="Kohn T."/>
            <person name="Peeters S.H."/>
            <person name="Heuer A."/>
            <person name="Rast P."/>
            <person name="Oberbeckmann S."/>
            <person name="Bunk B."/>
            <person name="Jeske O."/>
            <person name="Meyerdierks A."/>
            <person name="Storesund J.E."/>
            <person name="Kallscheuer N."/>
            <person name="Luecker S."/>
            <person name="Lage O.M."/>
            <person name="Pohl T."/>
            <person name="Merkel B.J."/>
            <person name="Hornburger P."/>
            <person name="Mueller R.-W."/>
            <person name="Bruemmer F."/>
            <person name="Labrenz M."/>
            <person name="Spormann A.M."/>
            <person name="Op den Camp H."/>
            <person name="Overmann J."/>
            <person name="Amann R."/>
            <person name="Jetten M.S.M."/>
            <person name="Mascher T."/>
            <person name="Medema M.H."/>
            <person name="Devos D.P."/>
            <person name="Kaster A.-K."/>
            <person name="Ovreas L."/>
            <person name="Rohde M."/>
            <person name="Galperin M.Y."/>
            <person name="Jogler C."/>
        </authorList>
    </citation>
    <scope>NUCLEOTIDE SEQUENCE [LARGE SCALE GENOMIC DNA]</scope>
    <source>
        <strain evidence="3 4">UC8</strain>
    </source>
</reference>
<dbReference type="AlphaFoldDB" id="A0A5B9QU24"/>
<proteinExistence type="predicted"/>
<gene>
    <name evidence="3" type="ORF">UC8_45780</name>
</gene>
<evidence type="ECO:0000256" key="1">
    <source>
        <dbReference type="SAM" id="MobiDB-lite"/>
    </source>
</evidence>
<keyword evidence="2" id="KW-0472">Membrane</keyword>
<dbReference type="Proteomes" id="UP000325286">
    <property type="component" value="Chromosome"/>
</dbReference>
<evidence type="ECO:0000313" key="3">
    <source>
        <dbReference type="EMBL" id="QEG42538.1"/>
    </source>
</evidence>
<keyword evidence="2" id="KW-1133">Transmembrane helix</keyword>
<name>A0A5B9QU24_9BACT</name>
<dbReference type="EMBL" id="CP042914">
    <property type="protein sequence ID" value="QEG42538.1"/>
    <property type="molecule type" value="Genomic_DNA"/>
</dbReference>
<keyword evidence="2" id="KW-0812">Transmembrane</keyword>
<feature type="transmembrane region" description="Helical" evidence="2">
    <location>
        <begin position="6"/>
        <end position="27"/>
    </location>
</feature>
<dbReference type="KEGG" id="rul:UC8_45780"/>
<sequence length="50" mass="5956">MDIAFFLAVFVLFVILSGGSIAWFWFVRSQDAERRERERRIAEQNRRPAP</sequence>
<protein>
    <submittedName>
        <fullName evidence="3">Uncharacterized protein</fullName>
    </submittedName>
</protein>
<evidence type="ECO:0000256" key="2">
    <source>
        <dbReference type="SAM" id="Phobius"/>
    </source>
</evidence>
<dbReference type="RefSeq" id="WP_157609902.1">
    <property type="nucleotide sequence ID" value="NZ_CP042914.1"/>
</dbReference>
<organism evidence="3 4">
    <name type="scientific">Roseimaritima ulvae</name>
    <dbReference type="NCBI Taxonomy" id="980254"/>
    <lineage>
        <taxon>Bacteria</taxon>
        <taxon>Pseudomonadati</taxon>
        <taxon>Planctomycetota</taxon>
        <taxon>Planctomycetia</taxon>
        <taxon>Pirellulales</taxon>
        <taxon>Pirellulaceae</taxon>
        <taxon>Roseimaritima</taxon>
    </lineage>
</organism>
<accession>A0A5B9QU24</accession>